<organism evidence="1 2">
    <name type="scientific">Candidatus Nomurabacteria bacterium GW2011_GWB1_37_5</name>
    <dbReference type="NCBI Taxonomy" id="1618742"/>
    <lineage>
        <taxon>Bacteria</taxon>
        <taxon>Candidatus Nomuraibacteriota</taxon>
    </lineage>
</organism>
<dbReference type="InterPro" id="IPR019062">
    <property type="entry name" value="Restrct_endonuc_II_HpaII"/>
</dbReference>
<proteinExistence type="predicted"/>
<reference evidence="1 2" key="1">
    <citation type="journal article" date="2015" name="Nature">
        <title>rRNA introns, odd ribosomes, and small enigmatic genomes across a large radiation of phyla.</title>
        <authorList>
            <person name="Brown C.T."/>
            <person name="Hug L.A."/>
            <person name="Thomas B.C."/>
            <person name="Sharon I."/>
            <person name="Castelle C.J."/>
            <person name="Singh A."/>
            <person name="Wilkins M.J."/>
            <person name="Williams K.H."/>
            <person name="Banfield J.F."/>
        </authorList>
    </citation>
    <scope>NUCLEOTIDE SEQUENCE [LARGE SCALE GENOMIC DNA]</scope>
</reference>
<name>A0A0G0H8K6_9BACT</name>
<dbReference type="EMBL" id="LBTF01000034">
    <property type="protein sequence ID" value="KKQ34860.1"/>
    <property type="molecule type" value="Genomic_DNA"/>
</dbReference>
<dbReference type="AlphaFoldDB" id="A0A0G0H8K6"/>
<evidence type="ECO:0000313" key="1">
    <source>
        <dbReference type="EMBL" id="KKQ34860.1"/>
    </source>
</evidence>
<accession>A0A0G0H8K6</accession>
<dbReference type="Pfam" id="PF09561">
    <property type="entry name" value="RE_HpaII"/>
    <property type="match status" value="1"/>
</dbReference>
<evidence type="ECO:0000313" key="2">
    <source>
        <dbReference type="Proteomes" id="UP000033876"/>
    </source>
</evidence>
<feature type="non-terminal residue" evidence="1">
    <location>
        <position position="1"/>
    </location>
</feature>
<gene>
    <name evidence="1" type="ORF">US50_C0034G0001</name>
</gene>
<comment type="caution">
    <text evidence="1">The sequence shown here is derived from an EMBL/GenBank/DDBJ whole genome shotgun (WGS) entry which is preliminary data.</text>
</comment>
<dbReference type="Proteomes" id="UP000033876">
    <property type="component" value="Unassembled WGS sequence"/>
</dbReference>
<protein>
    <submittedName>
        <fullName evidence="1">Type-2 restriction enzyme HpaII</fullName>
    </submittedName>
</protein>
<sequence>VIEFKKVDSDIFEKNLRKIDTVMPEIIAEIILAYYSDKGSKFPELIQSIMSSGTKILHFNLTSEDYAYKIKSLLNNSALGMVPASYWDGNLRAHGGVIIVREDGEIVCYHLYNAEAFRNYLYNNTRIDSPSATRHGYGKIYKEKGDMFIKLNFQIRFAK</sequence>